<keyword evidence="12" id="KW-0808">Transferase</keyword>
<comment type="catalytic activity">
    <reaction evidence="10">
        <text>L-isoleucine + 2-oxoglutarate = (S)-3-methyl-2-oxopentanoate + L-glutamate</text>
        <dbReference type="Rhea" id="RHEA:24801"/>
        <dbReference type="ChEBI" id="CHEBI:16810"/>
        <dbReference type="ChEBI" id="CHEBI:29985"/>
        <dbReference type="ChEBI" id="CHEBI:35146"/>
        <dbReference type="ChEBI" id="CHEBI:58045"/>
        <dbReference type="EC" id="2.6.1.42"/>
    </reaction>
</comment>
<evidence type="ECO:0000256" key="5">
    <source>
        <dbReference type="ARBA" id="ARBA00005072"/>
    </source>
</evidence>
<dbReference type="PANTHER" id="PTHR42743">
    <property type="entry name" value="AMINO-ACID AMINOTRANSFERASE"/>
    <property type="match status" value="1"/>
</dbReference>
<dbReference type="GO" id="GO:0004084">
    <property type="term" value="F:branched-chain-amino-acid transaminase activity"/>
    <property type="evidence" value="ECO:0007669"/>
    <property type="project" value="UniProtKB-EC"/>
</dbReference>
<dbReference type="InterPro" id="IPR036038">
    <property type="entry name" value="Aminotransferase-like"/>
</dbReference>
<accession>A0AAW9QEU3</accession>
<dbReference type="Gene3D" id="3.20.10.10">
    <property type="entry name" value="D-amino Acid Aminotransferase, subunit A, domain 2"/>
    <property type="match status" value="1"/>
</dbReference>
<name>A0AAW9QEU3_9BURK</name>
<dbReference type="AlphaFoldDB" id="A0AAW9QEU3"/>
<dbReference type="InterPro" id="IPR043132">
    <property type="entry name" value="BCAT-like_C"/>
</dbReference>
<keyword evidence="12" id="KW-0032">Aminotransferase</keyword>
<comment type="cofactor">
    <cofactor evidence="1">
        <name>pyridoxal 5'-phosphate</name>
        <dbReference type="ChEBI" id="CHEBI:597326"/>
    </cofactor>
</comment>
<evidence type="ECO:0000256" key="10">
    <source>
        <dbReference type="ARBA" id="ARBA00048798"/>
    </source>
</evidence>
<evidence type="ECO:0000256" key="6">
    <source>
        <dbReference type="ARBA" id="ARBA00009320"/>
    </source>
</evidence>
<evidence type="ECO:0000256" key="11">
    <source>
        <dbReference type="ARBA" id="ARBA00049229"/>
    </source>
</evidence>
<dbReference type="EMBL" id="JAZIBG010000023">
    <property type="protein sequence ID" value="MEF7614219.1"/>
    <property type="molecule type" value="Genomic_DNA"/>
</dbReference>
<dbReference type="Pfam" id="PF01063">
    <property type="entry name" value="Aminotran_4"/>
    <property type="match status" value="1"/>
</dbReference>
<evidence type="ECO:0000256" key="1">
    <source>
        <dbReference type="ARBA" id="ARBA00001933"/>
    </source>
</evidence>
<dbReference type="EC" id="2.6.1.42" evidence="7"/>
<comment type="catalytic activity">
    <reaction evidence="9">
        <text>L-valine + 2-oxoglutarate = 3-methyl-2-oxobutanoate + L-glutamate</text>
        <dbReference type="Rhea" id="RHEA:24813"/>
        <dbReference type="ChEBI" id="CHEBI:11851"/>
        <dbReference type="ChEBI" id="CHEBI:16810"/>
        <dbReference type="ChEBI" id="CHEBI:29985"/>
        <dbReference type="ChEBI" id="CHEBI:57762"/>
        <dbReference type="EC" id="2.6.1.42"/>
    </reaction>
</comment>
<keyword evidence="8" id="KW-0663">Pyridoxal phosphate</keyword>
<dbReference type="InterPro" id="IPR001544">
    <property type="entry name" value="Aminotrans_IV"/>
</dbReference>
<dbReference type="InterPro" id="IPR050571">
    <property type="entry name" value="Class-IV_PLP-Dep_Aminotrnsfr"/>
</dbReference>
<gene>
    <name evidence="12" type="ORF">V4F39_09895</name>
</gene>
<keyword evidence="13" id="KW-1185">Reference proteome</keyword>
<sequence length="310" mass="34450">MDALNDARSTAPGRFEGGAAFCEGRYVPLSEAKISLFDWGFTRSDATYDVASTWQGAFFRLDDHLDRFFASLGKLRMTIPYSRAQVRQILHGCVRAGGLKDAYVAMVCTRGVPPRGARDPRLAENRFYAYALPFVWIAPRDKQLAGIDMHISERLRIPAASVDPTVKNYHWLDLVQSMFEAYDRGRDTSCVVDERGNITEGPGFNIFVVRGGVVRTPDRGVLEGISRRTVIELCDRLGIPLRQEPVPVADVLAADEVFLSSTGGGVLPIAKVNGQPLRLAHPGPTTTRLYDAYWAMHDEPAYRDPVEYTP</sequence>
<protein>
    <recommendedName>
        <fullName evidence="7">branched-chain-amino-acid transaminase</fullName>
        <ecNumber evidence="7">2.6.1.42</ecNumber>
    </recommendedName>
</protein>
<evidence type="ECO:0000256" key="8">
    <source>
        <dbReference type="ARBA" id="ARBA00022898"/>
    </source>
</evidence>
<dbReference type="PANTHER" id="PTHR42743:SF11">
    <property type="entry name" value="AMINODEOXYCHORISMATE LYASE"/>
    <property type="match status" value="1"/>
</dbReference>
<dbReference type="GO" id="GO:0046394">
    <property type="term" value="P:carboxylic acid biosynthetic process"/>
    <property type="evidence" value="ECO:0007669"/>
    <property type="project" value="UniProtKB-ARBA"/>
</dbReference>
<comment type="catalytic activity">
    <reaction evidence="11">
        <text>L-leucine + 2-oxoglutarate = 4-methyl-2-oxopentanoate + L-glutamate</text>
        <dbReference type="Rhea" id="RHEA:18321"/>
        <dbReference type="ChEBI" id="CHEBI:16810"/>
        <dbReference type="ChEBI" id="CHEBI:17865"/>
        <dbReference type="ChEBI" id="CHEBI:29985"/>
        <dbReference type="ChEBI" id="CHEBI:57427"/>
        <dbReference type="EC" id="2.6.1.42"/>
    </reaction>
</comment>
<proteinExistence type="inferred from homology"/>
<dbReference type="InterPro" id="IPR043131">
    <property type="entry name" value="BCAT-like_N"/>
</dbReference>
<dbReference type="RefSeq" id="WP_332289181.1">
    <property type="nucleotide sequence ID" value="NZ_JAZIBG010000023.1"/>
</dbReference>
<dbReference type="FunFam" id="3.20.10.10:FF:000002">
    <property type="entry name" value="D-alanine aminotransferase"/>
    <property type="match status" value="1"/>
</dbReference>
<dbReference type="Gene3D" id="3.30.470.10">
    <property type="match status" value="1"/>
</dbReference>
<evidence type="ECO:0000313" key="12">
    <source>
        <dbReference type="EMBL" id="MEF7614219.1"/>
    </source>
</evidence>
<evidence type="ECO:0000256" key="7">
    <source>
        <dbReference type="ARBA" id="ARBA00013053"/>
    </source>
</evidence>
<comment type="similarity">
    <text evidence="6">Belongs to the class-IV pyridoxal-phosphate-dependent aminotransferase family.</text>
</comment>
<dbReference type="SUPFAM" id="SSF56752">
    <property type="entry name" value="D-aminoacid aminotransferase-like PLP-dependent enzymes"/>
    <property type="match status" value="1"/>
</dbReference>
<comment type="caution">
    <text evidence="12">The sequence shown here is derived from an EMBL/GenBank/DDBJ whole genome shotgun (WGS) entry which is preliminary data.</text>
</comment>
<evidence type="ECO:0000313" key="13">
    <source>
        <dbReference type="Proteomes" id="UP001336250"/>
    </source>
</evidence>
<comment type="pathway">
    <text evidence="5">Amino-acid biosynthesis; L-leucine biosynthesis; L-leucine from 3-methyl-2-oxobutanoate: step 4/4.</text>
</comment>
<evidence type="ECO:0000256" key="2">
    <source>
        <dbReference type="ARBA" id="ARBA00003109"/>
    </source>
</evidence>
<dbReference type="GO" id="GO:0008652">
    <property type="term" value="P:amino acid biosynthetic process"/>
    <property type="evidence" value="ECO:0007669"/>
    <property type="project" value="UniProtKB-ARBA"/>
</dbReference>
<comment type="pathway">
    <text evidence="4">Amino-acid biosynthesis; L-valine biosynthesis; L-valine from pyruvate: step 4/4.</text>
</comment>
<organism evidence="12 13">
    <name type="scientific">Aquincola agrisoli</name>
    <dbReference type="NCBI Taxonomy" id="3119538"/>
    <lineage>
        <taxon>Bacteria</taxon>
        <taxon>Pseudomonadati</taxon>
        <taxon>Pseudomonadota</taxon>
        <taxon>Betaproteobacteria</taxon>
        <taxon>Burkholderiales</taxon>
        <taxon>Sphaerotilaceae</taxon>
        <taxon>Aquincola</taxon>
    </lineage>
</organism>
<evidence type="ECO:0000256" key="9">
    <source>
        <dbReference type="ARBA" id="ARBA00048212"/>
    </source>
</evidence>
<reference evidence="12 13" key="1">
    <citation type="submission" date="2024-02" db="EMBL/GenBank/DDBJ databases">
        <title>Genome sequence of Aquincola sp. MAHUQ-54.</title>
        <authorList>
            <person name="Huq M.A."/>
        </authorList>
    </citation>
    <scope>NUCLEOTIDE SEQUENCE [LARGE SCALE GENOMIC DNA]</scope>
    <source>
        <strain evidence="12 13">MAHUQ-54</strain>
    </source>
</reference>
<comment type="function">
    <text evidence="2">Acts on leucine, isoleucine and valine.</text>
</comment>
<dbReference type="Proteomes" id="UP001336250">
    <property type="component" value="Unassembled WGS sequence"/>
</dbReference>
<evidence type="ECO:0000256" key="3">
    <source>
        <dbReference type="ARBA" id="ARBA00004824"/>
    </source>
</evidence>
<comment type="pathway">
    <text evidence="3">Amino-acid biosynthesis; L-isoleucine biosynthesis; L-isoleucine from 2-oxobutanoate: step 4/4.</text>
</comment>
<evidence type="ECO:0000256" key="4">
    <source>
        <dbReference type="ARBA" id="ARBA00004931"/>
    </source>
</evidence>